<gene>
    <name evidence="1" type="ORF">IV454_22865</name>
</gene>
<accession>A0AA49A743</accession>
<keyword evidence="2" id="KW-1185">Reference proteome</keyword>
<evidence type="ECO:0008006" key="3">
    <source>
        <dbReference type="Google" id="ProtNLM"/>
    </source>
</evidence>
<name>A0AA49A743_9BURK</name>
<dbReference type="Pfam" id="PF04392">
    <property type="entry name" value="ABC_sub_bind"/>
    <property type="match status" value="1"/>
</dbReference>
<sequence>MAGRRAIDKLAPTAPERRALLLRLCAALSATLAPHGPLRAQTLLTSEPGAPRPVAILFPDLADPVRKVFTDIIGGIEEQLRQRVQAWPLAPAPDTAELGAALRRQGVRVVIALGRQGLKVAETLDPALGLVVSGISSLPDGDRHTGICLSPDPALLFARLRSLAPSVRRVIVVYNPQQNDWLLRLAREAARLHGIELAPLEALDLAAAARLYQSAFAAADNRRDALWLPTDATTVDETTILPLVLREAWDRAVPVFSSSFLHVRKGALFALYPNNTELGRSLGNLAMALMTDEPPQRGLLPLRDVCAGLNLRTASHLGIAAGPALQRGFQFLYPEP</sequence>
<proteinExistence type="predicted"/>
<protein>
    <recommendedName>
        <fullName evidence="3">ABC transporter substrate-binding protein</fullName>
    </recommendedName>
</protein>
<reference evidence="1 2" key="1">
    <citation type="submission" date="2020-11" db="EMBL/GenBank/DDBJ databases">
        <authorList>
            <person name="Sun Q."/>
        </authorList>
    </citation>
    <scope>NUCLEOTIDE SEQUENCE [LARGE SCALE GENOMIC DNA]</scope>
    <source>
        <strain evidence="1 2">P8398</strain>
    </source>
</reference>
<organism evidence="1 2">
    <name type="scientific">Massilia antarctica</name>
    <dbReference type="NCBI Taxonomy" id="2765360"/>
    <lineage>
        <taxon>Bacteria</taxon>
        <taxon>Pseudomonadati</taxon>
        <taxon>Pseudomonadota</taxon>
        <taxon>Betaproteobacteria</taxon>
        <taxon>Burkholderiales</taxon>
        <taxon>Oxalobacteraceae</taxon>
        <taxon>Telluria group</taxon>
        <taxon>Massilia</taxon>
    </lineage>
</organism>
<dbReference type="Gene3D" id="3.40.50.2300">
    <property type="match status" value="1"/>
</dbReference>
<dbReference type="PANTHER" id="PTHR35271:SF1">
    <property type="entry name" value="ABC TRANSPORTER, SUBSTRATE-BINDING LIPOPROTEIN"/>
    <property type="match status" value="1"/>
</dbReference>
<dbReference type="RefSeq" id="WP_206087987.1">
    <property type="nucleotide sequence ID" value="NZ_CP065053.1"/>
</dbReference>
<evidence type="ECO:0000313" key="1">
    <source>
        <dbReference type="EMBL" id="QPI48362.1"/>
    </source>
</evidence>
<dbReference type="InterPro" id="IPR007487">
    <property type="entry name" value="ABC_transpt-TYRBP-like"/>
</dbReference>
<dbReference type="PANTHER" id="PTHR35271">
    <property type="entry name" value="ABC TRANSPORTER, SUBSTRATE-BINDING LIPOPROTEIN-RELATED"/>
    <property type="match status" value="1"/>
</dbReference>
<dbReference type="EMBL" id="CP065053">
    <property type="protein sequence ID" value="QPI48362.1"/>
    <property type="molecule type" value="Genomic_DNA"/>
</dbReference>
<dbReference type="Proteomes" id="UP000662888">
    <property type="component" value="Chromosome"/>
</dbReference>
<evidence type="ECO:0000313" key="2">
    <source>
        <dbReference type="Proteomes" id="UP000662888"/>
    </source>
</evidence>